<dbReference type="PANTHER" id="PTHR23519">
    <property type="entry name" value="AUTOPHAGY-RELATED PROTEIN 22"/>
    <property type="match status" value="1"/>
</dbReference>
<reference evidence="7 8" key="1">
    <citation type="submission" date="2017-01" db="EMBL/GenBank/DDBJ databases">
        <title>The cable genome- insights into the physiology and evolution of filamentous bacteria capable of sulfide oxidation via long distance electron transfer.</title>
        <authorList>
            <person name="Schreiber L."/>
            <person name="Bjerg J.T."/>
            <person name="Boggild A."/>
            <person name="Van De Vossenberg J."/>
            <person name="Meysman F."/>
            <person name="Nielsen L.P."/>
            <person name="Schramm A."/>
            <person name="Kjeldsen K.U."/>
        </authorList>
    </citation>
    <scope>NUCLEOTIDE SEQUENCE [LARGE SCALE GENOMIC DNA]</scope>
    <source>
        <strain evidence="7">A5</strain>
    </source>
</reference>
<evidence type="ECO:0000256" key="4">
    <source>
        <dbReference type="ARBA" id="ARBA00022989"/>
    </source>
</evidence>
<dbReference type="CDD" id="cd17482">
    <property type="entry name" value="MFS_YxiO_like"/>
    <property type="match status" value="1"/>
</dbReference>
<name>A0A444JED7_9BACT</name>
<dbReference type="GO" id="GO:0012505">
    <property type="term" value="C:endomembrane system"/>
    <property type="evidence" value="ECO:0007669"/>
    <property type="project" value="UniProtKB-SubCell"/>
</dbReference>
<feature type="transmembrane region" description="Helical" evidence="6">
    <location>
        <begin position="272"/>
        <end position="291"/>
    </location>
</feature>
<keyword evidence="3 6" id="KW-0812">Transmembrane</keyword>
<dbReference type="InterPro" id="IPR024671">
    <property type="entry name" value="Atg22-like"/>
</dbReference>
<dbReference type="Pfam" id="PF11700">
    <property type="entry name" value="ATG22"/>
    <property type="match status" value="1"/>
</dbReference>
<evidence type="ECO:0000256" key="6">
    <source>
        <dbReference type="SAM" id="Phobius"/>
    </source>
</evidence>
<organism evidence="7 8">
    <name type="scientific">Candidatus Electrothrix marina</name>
    <dbReference type="NCBI Taxonomy" id="1859130"/>
    <lineage>
        <taxon>Bacteria</taxon>
        <taxon>Pseudomonadati</taxon>
        <taxon>Thermodesulfobacteriota</taxon>
        <taxon>Desulfobulbia</taxon>
        <taxon>Desulfobulbales</taxon>
        <taxon>Desulfobulbaceae</taxon>
        <taxon>Candidatus Electrothrix</taxon>
    </lineage>
</organism>
<feature type="transmembrane region" description="Helical" evidence="6">
    <location>
        <begin position="105"/>
        <end position="126"/>
    </location>
</feature>
<dbReference type="Gene3D" id="1.20.1250.20">
    <property type="entry name" value="MFS general substrate transporter like domains"/>
    <property type="match status" value="2"/>
</dbReference>
<dbReference type="PANTHER" id="PTHR23519:SF1">
    <property type="entry name" value="AUTOPHAGY-RELATED PROTEIN 22"/>
    <property type="match status" value="1"/>
</dbReference>
<dbReference type="InterPro" id="IPR050495">
    <property type="entry name" value="ATG22/LtaA_families"/>
</dbReference>
<protein>
    <submittedName>
        <fullName evidence="7">MFS transporter, UMF1 family</fullName>
    </submittedName>
</protein>
<dbReference type="Proteomes" id="UP000288892">
    <property type="component" value="Unassembled WGS sequence"/>
</dbReference>
<keyword evidence="5 6" id="KW-0472">Membrane</keyword>
<evidence type="ECO:0000313" key="7">
    <source>
        <dbReference type="EMBL" id="RWX51433.1"/>
    </source>
</evidence>
<evidence type="ECO:0000313" key="8">
    <source>
        <dbReference type="Proteomes" id="UP000288892"/>
    </source>
</evidence>
<proteinExistence type="predicted"/>
<dbReference type="InterPro" id="IPR036259">
    <property type="entry name" value="MFS_trans_sf"/>
</dbReference>
<evidence type="ECO:0000256" key="1">
    <source>
        <dbReference type="ARBA" id="ARBA00004127"/>
    </source>
</evidence>
<feature type="transmembrane region" description="Helical" evidence="6">
    <location>
        <begin position="407"/>
        <end position="430"/>
    </location>
</feature>
<gene>
    <name evidence="7" type="ORF">VU01_11374</name>
</gene>
<sequence>MRKLDKQVWGWALYDWANSAFATTVMAGFFPIFFKQYWSYGADVNTSTAQLGFANAVASLIVAAMAPLLGAVADRGSAKKRLLLLFAYLGVLMTASLFFVQQGQWLWAVFIYSLGIIGFSGANIFYDSLLPSVAEKDNIDYISSLGFSLGYLGGGLLFLVNVLMTLYPETFGLADAGEAVRWSFLTVALWWGGFSLFTLFWVEEEKKAIESRSVVQIIREGGQQFVGTFQEIRHLKTVFLFLLAYWFYIDGVDTIVRMAVDYGLSLGFASNDLIIALLIVQFVGFPAALLFGKLGQSWGVRKSIFLGIGIYILITLWGVRMESKNEFYILAGAIGLAQGGIQALSRSFYSRLIPADKPAEYYGFYNMLGKFAAILGPALMGFVGLFVRRMLMPAAPTAEQIETVGRIASRWGIGSIILLFLIGGVLLYFVDEEKGKQEAARLAGDESTVGE</sequence>
<evidence type="ECO:0000256" key="5">
    <source>
        <dbReference type="ARBA" id="ARBA00023136"/>
    </source>
</evidence>
<keyword evidence="2" id="KW-0813">Transport</keyword>
<feature type="transmembrane region" description="Helical" evidence="6">
    <location>
        <begin position="12"/>
        <end position="33"/>
    </location>
</feature>
<dbReference type="EMBL" id="MTKS01000137">
    <property type="protein sequence ID" value="RWX51433.1"/>
    <property type="molecule type" value="Genomic_DNA"/>
</dbReference>
<evidence type="ECO:0000256" key="3">
    <source>
        <dbReference type="ARBA" id="ARBA00022692"/>
    </source>
</evidence>
<feature type="transmembrane region" description="Helical" evidence="6">
    <location>
        <begin position="364"/>
        <end position="387"/>
    </location>
</feature>
<feature type="transmembrane region" description="Helical" evidence="6">
    <location>
        <begin position="179"/>
        <end position="202"/>
    </location>
</feature>
<evidence type="ECO:0000256" key="2">
    <source>
        <dbReference type="ARBA" id="ARBA00022448"/>
    </source>
</evidence>
<comment type="caution">
    <text evidence="7">The sequence shown here is derived from an EMBL/GenBank/DDBJ whole genome shotgun (WGS) entry which is preliminary data.</text>
</comment>
<accession>A0A444JED7</accession>
<comment type="subcellular location">
    <subcellularLocation>
        <location evidence="1">Endomembrane system</location>
        <topology evidence="1">Multi-pass membrane protein</topology>
    </subcellularLocation>
</comment>
<dbReference type="AlphaFoldDB" id="A0A444JED7"/>
<keyword evidence="4 6" id="KW-1133">Transmembrane helix</keyword>
<feature type="transmembrane region" description="Helical" evidence="6">
    <location>
        <begin position="53"/>
        <end position="73"/>
    </location>
</feature>
<dbReference type="SUPFAM" id="SSF103473">
    <property type="entry name" value="MFS general substrate transporter"/>
    <property type="match status" value="1"/>
</dbReference>
<feature type="transmembrane region" description="Helical" evidence="6">
    <location>
        <begin position="82"/>
        <end position="99"/>
    </location>
</feature>
<feature type="transmembrane region" description="Helical" evidence="6">
    <location>
        <begin position="238"/>
        <end position="260"/>
    </location>
</feature>
<feature type="transmembrane region" description="Helical" evidence="6">
    <location>
        <begin position="147"/>
        <end position="167"/>
    </location>
</feature>
<keyword evidence="8" id="KW-1185">Reference proteome</keyword>
<feature type="transmembrane region" description="Helical" evidence="6">
    <location>
        <begin position="303"/>
        <end position="321"/>
    </location>
</feature>